<sequence>LIFTQSSQQYQGFFPHSPHRIMYQNTTYPTATHLHEALKYLPSHPTIADQIRLCLNLAAVYPLSTANQKYVRTDWGAVFLDEMEKILELKFRQHPELRDLLIEG</sequence>
<dbReference type="EMBL" id="JADNRY010000306">
    <property type="protein sequence ID" value="KAF9059367.1"/>
    <property type="molecule type" value="Genomic_DNA"/>
</dbReference>
<keyword evidence="3" id="KW-1185">Reference proteome</keyword>
<dbReference type="InterPro" id="IPR012816">
    <property type="entry name" value="NADAR"/>
</dbReference>
<feature type="domain" description="NADAR" evidence="1">
    <location>
        <begin position="14"/>
        <end position="103"/>
    </location>
</feature>
<evidence type="ECO:0000259" key="1">
    <source>
        <dbReference type="Pfam" id="PF08719"/>
    </source>
</evidence>
<reference evidence="2" key="1">
    <citation type="submission" date="2020-11" db="EMBL/GenBank/DDBJ databases">
        <authorList>
            <consortium name="DOE Joint Genome Institute"/>
            <person name="Ahrendt S."/>
            <person name="Riley R."/>
            <person name="Andreopoulos W."/>
            <person name="Labutti K."/>
            <person name="Pangilinan J."/>
            <person name="Ruiz-Duenas F.J."/>
            <person name="Barrasa J.M."/>
            <person name="Sanchez-Garcia M."/>
            <person name="Camarero S."/>
            <person name="Miyauchi S."/>
            <person name="Serrano A."/>
            <person name="Linde D."/>
            <person name="Babiker R."/>
            <person name="Drula E."/>
            <person name="Ayuso-Fernandez I."/>
            <person name="Pacheco R."/>
            <person name="Padilla G."/>
            <person name="Ferreira P."/>
            <person name="Barriuso J."/>
            <person name="Kellner H."/>
            <person name="Castanera R."/>
            <person name="Alfaro M."/>
            <person name="Ramirez L."/>
            <person name="Pisabarro A.G."/>
            <person name="Kuo A."/>
            <person name="Tritt A."/>
            <person name="Lipzen A."/>
            <person name="He G."/>
            <person name="Yan M."/>
            <person name="Ng V."/>
            <person name="Cullen D."/>
            <person name="Martin F."/>
            <person name="Rosso M.-N."/>
            <person name="Henrissat B."/>
            <person name="Hibbett D."/>
            <person name="Martinez A.T."/>
            <person name="Grigoriev I.V."/>
        </authorList>
    </citation>
    <scope>NUCLEOTIDE SEQUENCE</scope>
    <source>
        <strain evidence="2">AH 40177</strain>
    </source>
</reference>
<gene>
    <name evidence="2" type="ORF">BDP27DRAFT_1143168</name>
</gene>
<evidence type="ECO:0000313" key="2">
    <source>
        <dbReference type="EMBL" id="KAF9059367.1"/>
    </source>
</evidence>
<dbReference type="AlphaFoldDB" id="A0A9P5PAR9"/>
<dbReference type="Pfam" id="PF08719">
    <property type="entry name" value="NADAR"/>
    <property type="match status" value="1"/>
</dbReference>
<evidence type="ECO:0000313" key="3">
    <source>
        <dbReference type="Proteomes" id="UP000772434"/>
    </source>
</evidence>
<comment type="caution">
    <text evidence="2">The sequence shown here is derived from an EMBL/GenBank/DDBJ whole genome shotgun (WGS) entry which is preliminary data.</text>
</comment>
<accession>A0A9P5PAR9</accession>
<proteinExistence type="predicted"/>
<dbReference type="InterPro" id="IPR037238">
    <property type="entry name" value="YbiA-like_sf"/>
</dbReference>
<feature type="non-terminal residue" evidence="2">
    <location>
        <position position="1"/>
    </location>
</feature>
<dbReference type="CDD" id="cd15457">
    <property type="entry name" value="NADAR"/>
    <property type="match status" value="1"/>
</dbReference>
<dbReference type="Proteomes" id="UP000772434">
    <property type="component" value="Unassembled WGS sequence"/>
</dbReference>
<dbReference type="Gene3D" id="1.10.357.40">
    <property type="entry name" value="YbiA-like"/>
    <property type="match status" value="1"/>
</dbReference>
<dbReference type="SUPFAM" id="SSF143990">
    <property type="entry name" value="YbiA-like"/>
    <property type="match status" value="1"/>
</dbReference>
<name>A0A9P5PAR9_9AGAR</name>
<feature type="non-terminal residue" evidence="2">
    <location>
        <position position="104"/>
    </location>
</feature>
<organism evidence="2 3">
    <name type="scientific">Rhodocollybia butyracea</name>
    <dbReference type="NCBI Taxonomy" id="206335"/>
    <lineage>
        <taxon>Eukaryota</taxon>
        <taxon>Fungi</taxon>
        <taxon>Dikarya</taxon>
        <taxon>Basidiomycota</taxon>
        <taxon>Agaricomycotina</taxon>
        <taxon>Agaricomycetes</taxon>
        <taxon>Agaricomycetidae</taxon>
        <taxon>Agaricales</taxon>
        <taxon>Marasmiineae</taxon>
        <taxon>Omphalotaceae</taxon>
        <taxon>Rhodocollybia</taxon>
    </lineage>
</organism>
<protein>
    <recommendedName>
        <fullName evidence="1">NADAR domain-containing protein</fullName>
    </recommendedName>
</protein>
<dbReference type="OrthoDB" id="206452at2759"/>